<accession>A0A375FRC8</accession>
<name>A0A375FRC8_9BURK</name>
<dbReference type="EMBL" id="OGUS01000078">
    <property type="protein sequence ID" value="SPC07489.1"/>
    <property type="molecule type" value="Genomic_DNA"/>
</dbReference>
<dbReference type="Proteomes" id="UP000256862">
    <property type="component" value="Unassembled WGS sequence"/>
</dbReference>
<proteinExistence type="predicted"/>
<evidence type="ECO:0000313" key="1">
    <source>
        <dbReference type="EMBL" id="SPC07489.1"/>
    </source>
</evidence>
<sequence>MQTLCALAGVARGEVERCHEQFTEASLGVRYAARPAVGKDPQGVGRAGCRATASAI</sequence>
<organism evidence="1 2">
    <name type="scientific">Cupriavidus oxalaticus</name>
    <dbReference type="NCBI Taxonomy" id="96344"/>
    <lineage>
        <taxon>Bacteria</taxon>
        <taxon>Pseudomonadati</taxon>
        <taxon>Pseudomonadota</taxon>
        <taxon>Betaproteobacteria</taxon>
        <taxon>Burkholderiales</taxon>
        <taxon>Burkholderiaceae</taxon>
        <taxon>Cupriavidus</taxon>
    </lineage>
</organism>
<dbReference type="AlphaFoldDB" id="A0A375FRC8"/>
<protein>
    <submittedName>
        <fullName evidence="1">Uncharacterized protein</fullName>
    </submittedName>
</protein>
<evidence type="ECO:0000313" key="2">
    <source>
        <dbReference type="Proteomes" id="UP000256862"/>
    </source>
</evidence>
<reference evidence="2" key="1">
    <citation type="submission" date="2018-01" db="EMBL/GenBank/DDBJ databases">
        <authorList>
            <person name="Gaut B.S."/>
            <person name="Morton B.R."/>
            <person name="Clegg M.T."/>
            <person name="Duvall M.R."/>
        </authorList>
    </citation>
    <scope>NUCLEOTIDE SEQUENCE [LARGE SCALE GENOMIC DNA]</scope>
</reference>
<gene>
    <name evidence="1" type="ORF">CO2235_U710007</name>
</gene>
<comment type="caution">
    <text evidence="1">The sequence shown here is derived from an EMBL/GenBank/DDBJ whole genome shotgun (WGS) entry which is preliminary data.</text>
</comment>